<evidence type="ECO:0000313" key="1">
    <source>
        <dbReference type="EMBL" id="MFD1361488.1"/>
    </source>
</evidence>
<sequence length="46" mass="5796">MQQSNKIGYEEYERKLDKRITVEKRRQREYEQCKRMVADIDSHIHR</sequence>
<dbReference type="Proteomes" id="UP001597178">
    <property type="component" value="Unassembled WGS sequence"/>
</dbReference>
<evidence type="ECO:0008006" key="3">
    <source>
        <dbReference type="Google" id="ProtNLM"/>
    </source>
</evidence>
<dbReference type="EMBL" id="JBHTNH010000014">
    <property type="protein sequence ID" value="MFD1361488.1"/>
    <property type="molecule type" value="Genomic_DNA"/>
</dbReference>
<organism evidence="1 2">
    <name type="scientific">Lentibacillus salinarum</name>
    <dbReference type="NCBI Taxonomy" id="446820"/>
    <lineage>
        <taxon>Bacteria</taxon>
        <taxon>Bacillati</taxon>
        <taxon>Bacillota</taxon>
        <taxon>Bacilli</taxon>
        <taxon>Bacillales</taxon>
        <taxon>Bacillaceae</taxon>
        <taxon>Lentibacillus</taxon>
    </lineage>
</organism>
<protein>
    <recommendedName>
        <fullName evidence="3">FbpB family small basic protein</fullName>
    </recommendedName>
</protein>
<dbReference type="RefSeq" id="WP_382399100.1">
    <property type="nucleotide sequence ID" value="NZ_JBHTNH010000014.1"/>
</dbReference>
<comment type="caution">
    <text evidence="1">The sequence shown here is derived from an EMBL/GenBank/DDBJ whole genome shotgun (WGS) entry which is preliminary data.</text>
</comment>
<gene>
    <name evidence="1" type="ORF">ACFQ4A_07450</name>
</gene>
<reference evidence="2" key="1">
    <citation type="journal article" date="2019" name="Int. J. Syst. Evol. Microbiol.">
        <title>The Global Catalogue of Microorganisms (GCM) 10K type strain sequencing project: providing services to taxonomists for standard genome sequencing and annotation.</title>
        <authorList>
            <consortium name="The Broad Institute Genomics Platform"/>
            <consortium name="The Broad Institute Genome Sequencing Center for Infectious Disease"/>
            <person name="Wu L."/>
            <person name="Ma J."/>
        </authorList>
    </citation>
    <scope>NUCLEOTIDE SEQUENCE [LARGE SCALE GENOMIC DNA]</scope>
    <source>
        <strain evidence="2">CCUG 54822</strain>
    </source>
</reference>
<proteinExistence type="predicted"/>
<keyword evidence="2" id="KW-1185">Reference proteome</keyword>
<evidence type="ECO:0000313" key="2">
    <source>
        <dbReference type="Proteomes" id="UP001597178"/>
    </source>
</evidence>
<dbReference type="InterPro" id="IPR058676">
    <property type="entry name" value="YuzK"/>
</dbReference>
<dbReference type="Pfam" id="PF26149">
    <property type="entry name" value="YuzK"/>
    <property type="match status" value="1"/>
</dbReference>
<name>A0ABW3ZTF3_9BACI</name>
<accession>A0ABW3ZTF3</accession>